<feature type="non-terminal residue" evidence="2">
    <location>
        <position position="52"/>
    </location>
</feature>
<reference evidence="2" key="2">
    <citation type="submission" date="2023-05" db="EMBL/GenBank/DDBJ databases">
        <authorList>
            <person name="Fouks B."/>
        </authorList>
    </citation>
    <scope>NUCLEOTIDE SEQUENCE</scope>
    <source>
        <strain evidence="2">Stay&amp;Tobe</strain>
        <tissue evidence="2">Testes</tissue>
    </source>
</reference>
<feature type="compositionally biased region" description="Basic and acidic residues" evidence="1">
    <location>
        <begin position="17"/>
        <end position="41"/>
    </location>
</feature>
<feature type="region of interest" description="Disordered" evidence="1">
    <location>
        <begin position="1"/>
        <end position="52"/>
    </location>
</feature>
<reference evidence="2" key="1">
    <citation type="journal article" date="2023" name="IScience">
        <title>Live-bearing cockroach genome reveals convergent evolutionary mechanisms linked to viviparity in insects and beyond.</title>
        <authorList>
            <person name="Fouks B."/>
            <person name="Harrison M.C."/>
            <person name="Mikhailova A.A."/>
            <person name="Marchal E."/>
            <person name="English S."/>
            <person name="Carruthers M."/>
            <person name="Jennings E.C."/>
            <person name="Chiamaka E.L."/>
            <person name="Frigard R.A."/>
            <person name="Pippel M."/>
            <person name="Attardo G.M."/>
            <person name="Benoit J.B."/>
            <person name="Bornberg-Bauer E."/>
            <person name="Tobe S.S."/>
        </authorList>
    </citation>
    <scope>NUCLEOTIDE SEQUENCE</scope>
    <source>
        <strain evidence="2">Stay&amp;Tobe</strain>
    </source>
</reference>
<evidence type="ECO:0000256" key="1">
    <source>
        <dbReference type="SAM" id="MobiDB-lite"/>
    </source>
</evidence>
<dbReference type="AlphaFoldDB" id="A0AAD8E9X9"/>
<comment type="caution">
    <text evidence="2">The sequence shown here is derived from an EMBL/GenBank/DDBJ whole genome shotgun (WGS) entry which is preliminary data.</text>
</comment>
<gene>
    <name evidence="2" type="ORF">L9F63_003543</name>
</gene>
<evidence type="ECO:0000313" key="2">
    <source>
        <dbReference type="EMBL" id="KAJ9582087.1"/>
    </source>
</evidence>
<name>A0AAD8E9X9_DIPPU</name>
<organism evidence="2 3">
    <name type="scientific">Diploptera punctata</name>
    <name type="common">Pacific beetle cockroach</name>
    <dbReference type="NCBI Taxonomy" id="6984"/>
    <lineage>
        <taxon>Eukaryota</taxon>
        <taxon>Metazoa</taxon>
        <taxon>Ecdysozoa</taxon>
        <taxon>Arthropoda</taxon>
        <taxon>Hexapoda</taxon>
        <taxon>Insecta</taxon>
        <taxon>Pterygota</taxon>
        <taxon>Neoptera</taxon>
        <taxon>Polyneoptera</taxon>
        <taxon>Dictyoptera</taxon>
        <taxon>Blattodea</taxon>
        <taxon>Blaberoidea</taxon>
        <taxon>Blaberidae</taxon>
        <taxon>Diplopterinae</taxon>
        <taxon>Diploptera</taxon>
    </lineage>
</organism>
<dbReference type="EMBL" id="JASPKZ010007829">
    <property type="protein sequence ID" value="KAJ9582087.1"/>
    <property type="molecule type" value="Genomic_DNA"/>
</dbReference>
<dbReference type="Proteomes" id="UP001233999">
    <property type="component" value="Unassembled WGS sequence"/>
</dbReference>
<evidence type="ECO:0000313" key="3">
    <source>
        <dbReference type="Proteomes" id="UP001233999"/>
    </source>
</evidence>
<sequence length="52" mass="5869">MEHGRSDSYRVATISTMHDDNKTADGRDKMGPEKLEDHRNTEQTGMAGFSEK</sequence>
<protein>
    <submittedName>
        <fullName evidence="2">Uncharacterized protein</fullName>
    </submittedName>
</protein>
<accession>A0AAD8E9X9</accession>
<proteinExistence type="predicted"/>
<keyword evidence="3" id="KW-1185">Reference proteome</keyword>